<evidence type="ECO:0000313" key="4">
    <source>
        <dbReference type="Proteomes" id="UP000598120"/>
    </source>
</evidence>
<dbReference type="Gene3D" id="2.60.40.10">
    <property type="entry name" value="Immunoglobulins"/>
    <property type="match status" value="1"/>
</dbReference>
<dbReference type="RefSeq" id="WP_188605067.1">
    <property type="nucleotide sequence ID" value="NZ_BMIC01000001.1"/>
</dbReference>
<proteinExistence type="predicted"/>
<feature type="signal peptide" evidence="1">
    <location>
        <begin position="1"/>
        <end position="20"/>
    </location>
</feature>
<protein>
    <submittedName>
        <fullName evidence="3">DUF5103 domain-containing protein</fullName>
    </submittedName>
</protein>
<reference evidence="3 4" key="1">
    <citation type="journal article" date="2014" name="Int. J. Syst. Evol. Microbiol.">
        <title>Complete genome sequence of Corynebacterium casei LMG S-19264T (=DSM 44701T), isolated from a smear-ripened cheese.</title>
        <authorList>
            <consortium name="US DOE Joint Genome Institute (JGI-PGF)"/>
            <person name="Walter F."/>
            <person name="Albersmeier A."/>
            <person name="Kalinowski J."/>
            <person name="Ruckert C."/>
        </authorList>
    </citation>
    <scope>NUCLEOTIDE SEQUENCE [LARGE SCALE GENOMIC DNA]</scope>
    <source>
        <strain evidence="3 4">CGMCC 1.15295</strain>
    </source>
</reference>
<dbReference type="Proteomes" id="UP000598120">
    <property type="component" value="Unassembled WGS sequence"/>
</dbReference>
<feature type="domain" description="Type 9 secretion system plug protein N-terminal" evidence="2">
    <location>
        <begin position="31"/>
        <end position="153"/>
    </location>
</feature>
<name>A0A8J2TLU6_9FLAO</name>
<feature type="chain" id="PRO_5035179641" evidence="1">
    <location>
        <begin position="21"/>
        <end position="416"/>
    </location>
</feature>
<dbReference type="InterPro" id="IPR013784">
    <property type="entry name" value="Carb-bd-like_fold"/>
</dbReference>
<dbReference type="InterPro" id="IPR013783">
    <property type="entry name" value="Ig-like_fold"/>
</dbReference>
<accession>A0A8J2TLU6</accession>
<dbReference type="InterPro" id="IPR031345">
    <property type="entry name" value="T9SS_Plug_N"/>
</dbReference>
<dbReference type="EMBL" id="BMIC01000001">
    <property type="protein sequence ID" value="GFZ80513.1"/>
    <property type="molecule type" value="Genomic_DNA"/>
</dbReference>
<keyword evidence="4" id="KW-1185">Reference proteome</keyword>
<dbReference type="Pfam" id="PF17116">
    <property type="entry name" value="T9SS_plug_1st"/>
    <property type="match status" value="1"/>
</dbReference>
<evidence type="ECO:0000256" key="1">
    <source>
        <dbReference type="SAM" id="SignalP"/>
    </source>
</evidence>
<organism evidence="3 4">
    <name type="scientific">Aquaticitalea lipolytica</name>
    <dbReference type="NCBI Taxonomy" id="1247562"/>
    <lineage>
        <taxon>Bacteria</taxon>
        <taxon>Pseudomonadati</taxon>
        <taxon>Bacteroidota</taxon>
        <taxon>Flavobacteriia</taxon>
        <taxon>Flavobacteriales</taxon>
        <taxon>Flavobacteriaceae</taxon>
        <taxon>Aquaticitalea</taxon>
    </lineage>
</organism>
<sequence length="416" mass="48512">MTLKFKQLLFLLFFPTFIFAQVDEINPPSYIKTITFKGSTSQSQLPILRLGEPLLLEFDALNGNEADFYYVIEHYNYDWTPSQLSKAEYLSGFDNQRIVNYENSFNAYQIYSHYNLKIPNQQTRGFLKTGNYMVLVYDDYDELVFSRKFMIYEEAVNVGVTIKRSRDVKFINEKQSVDFIVSNNSFNFNNPSETVKALVIQNNNLNTAISGLKPQYTLGNELIYRYDTESSFWAGNEYLYFENKDVRAANVGVQYTDLQDIYHNYLFINTERASRPYTYNPDINGNFLITSLDADNVDIEADYTMIHFSLQYQPVTDGNKIYVYGNFNNYALNKENELLYNPENGLYECAFKLKQGFYNYKYVIVNKKGHLEEGAISGNFYQTENNYKVLIYYRDLGARYDRLIGFGEGSSINISN</sequence>
<evidence type="ECO:0000313" key="3">
    <source>
        <dbReference type="EMBL" id="GFZ80513.1"/>
    </source>
</evidence>
<keyword evidence="1" id="KW-0732">Signal</keyword>
<dbReference type="GO" id="GO:0030246">
    <property type="term" value="F:carbohydrate binding"/>
    <property type="evidence" value="ECO:0007669"/>
    <property type="project" value="InterPro"/>
</dbReference>
<dbReference type="AlphaFoldDB" id="A0A8J2TLU6"/>
<evidence type="ECO:0000259" key="2">
    <source>
        <dbReference type="Pfam" id="PF17116"/>
    </source>
</evidence>
<dbReference type="SUPFAM" id="SSF49452">
    <property type="entry name" value="Starch-binding domain-like"/>
    <property type="match status" value="1"/>
</dbReference>
<comment type="caution">
    <text evidence="3">The sequence shown here is derived from an EMBL/GenBank/DDBJ whole genome shotgun (WGS) entry which is preliminary data.</text>
</comment>
<gene>
    <name evidence="3" type="ORF">GCM10011531_08250</name>
</gene>